<name>A0A0C2N8Z5_THEKT</name>
<keyword evidence="2" id="KW-1185">Reference proteome</keyword>
<evidence type="ECO:0000313" key="1">
    <source>
        <dbReference type="EMBL" id="KII72820.1"/>
    </source>
</evidence>
<reference evidence="1 2" key="1">
    <citation type="journal article" date="2014" name="Genome Biol. Evol.">
        <title>The genome of the myxosporean Thelohanellus kitauei shows adaptations to nutrient acquisition within its fish host.</title>
        <authorList>
            <person name="Yang Y."/>
            <person name="Xiong J."/>
            <person name="Zhou Z."/>
            <person name="Huo F."/>
            <person name="Miao W."/>
            <person name="Ran C."/>
            <person name="Liu Y."/>
            <person name="Zhang J."/>
            <person name="Feng J."/>
            <person name="Wang M."/>
            <person name="Wang M."/>
            <person name="Wang L."/>
            <person name="Yao B."/>
        </authorList>
    </citation>
    <scope>NUCLEOTIDE SEQUENCE [LARGE SCALE GENOMIC DNA]</scope>
    <source>
        <strain evidence="1">Wuqing</strain>
    </source>
</reference>
<dbReference type="AlphaFoldDB" id="A0A0C2N8Z5"/>
<proteinExistence type="predicted"/>
<dbReference type="EMBL" id="JWZT01001089">
    <property type="protein sequence ID" value="KII72820.1"/>
    <property type="molecule type" value="Genomic_DNA"/>
</dbReference>
<comment type="caution">
    <text evidence="1">The sequence shown here is derived from an EMBL/GenBank/DDBJ whole genome shotgun (WGS) entry which is preliminary data.</text>
</comment>
<sequence>MNGKNQKSLKTKMTMSFSVNSIQIRRSNYGLPLSMVENLFDYKDDFNSDSTAKFIYKKKGSLASVHSYFTHVTDQSKSAFIINMNWMFCLPTNSSRPKIQKKKIRLARHIVNEMLGYRNW</sequence>
<organism evidence="1 2">
    <name type="scientific">Thelohanellus kitauei</name>
    <name type="common">Myxosporean</name>
    <dbReference type="NCBI Taxonomy" id="669202"/>
    <lineage>
        <taxon>Eukaryota</taxon>
        <taxon>Metazoa</taxon>
        <taxon>Cnidaria</taxon>
        <taxon>Myxozoa</taxon>
        <taxon>Myxosporea</taxon>
        <taxon>Bivalvulida</taxon>
        <taxon>Platysporina</taxon>
        <taxon>Myxobolidae</taxon>
        <taxon>Thelohanellus</taxon>
    </lineage>
</organism>
<accession>A0A0C2N8Z5</accession>
<evidence type="ECO:0000313" key="2">
    <source>
        <dbReference type="Proteomes" id="UP000031668"/>
    </source>
</evidence>
<gene>
    <name evidence="1" type="ORF">RF11_14913</name>
</gene>
<protein>
    <submittedName>
        <fullName evidence="1">Uncharacterized protein</fullName>
    </submittedName>
</protein>
<dbReference type="Proteomes" id="UP000031668">
    <property type="component" value="Unassembled WGS sequence"/>
</dbReference>